<feature type="signal peptide" evidence="1">
    <location>
        <begin position="1"/>
        <end position="17"/>
    </location>
</feature>
<gene>
    <name evidence="2" type="ORF">CSUB01_08655</name>
</gene>
<dbReference type="eggNOG" id="ENOG502T4QT">
    <property type="taxonomic scope" value="Eukaryota"/>
</dbReference>
<organism evidence="2 3">
    <name type="scientific">Colletotrichum sublineola</name>
    <name type="common">Sorghum anthracnose fungus</name>
    <dbReference type="NCBI Taxonomy" id="1173701"/>
    <lineage>
        <taxon>Eukaryota</taxon>
        <taxon>Fungi</taxon>
        <taxon>Dikarya</taxon>
        <taxon>Ascomycota</taxon>
        <taxon>Pezizomycotina</taxon>
        <taxon>Sordariomycetes</taxon>
        <taxon>Hypocreomycetidae</taxon>
        <taxon>Glomerellales</taxon>
        <taxon>Glomerellaceae</taxon>
        <taxon>Colletotrichum</taxon>
        <taxon>Colletotrichum graminicola species complex</taxon>
    </lineage>
</organism>
<dbReference type="EMBL" id="JMSE01000214">
    <property type="protein sequence ID" value="KDN71268.1"/>
    <property type="molecule type" value="Genomic_DNA"/>
</dbReference>
<sequence>MLSYRLLTLVLAAATRATPTPSNTTESLRAMHNEAIIPYEDYEAEIASAGANGLRAHAEERICDLTLCSGVNLSGDCSRWCFYRNEAQRVPTKERLRTRSAHYERPIECWFYSAPTCDQTFLLYAPIQKMTRPGGNLQDHVVGQAGCVLCVASPDA</sequence>
<name>A0A066XPY2_COLSU</name>
<protein>
    <submittedName>
        <fullName evidence="2">Uncharacterized protein</fullName>
    </submittedName>
</protein>
<evidence type="ECO:0000313" key="2">
    <source>
        <dbReference type="EMBL" id="KDN71268.1"/>
    </source>
</evidence>
<dbReference type="OMA" id="HAEERIC"/>
<keyword evidence="1" id="KW-0732">Signal</keyword>
<feature type="chain" id="PRO_5001634222" evidence="1">
    <location>
        <begin position="18"/>
        <end position="156"/>
    </location>
</feature>
<dbReference type="HOGENOM" id="CLU_152053_0_0_1"/>
<accession>A0A066XPY2</accession>
<dbReference type="OrthoDB" id="4840406at2759"/>
<evidence type="ECO:0000256" key="1">
    <source>
        <dbReference type="SAM" id="SignalP"/>
    </source>
</evidence>
<comment type="caution">
    <text evidence="2">The sequence shown here is derived from an EMBL/GenBank/DDBJ whole genome shotgun (WGS) entry which is preliminary data.</text>
</comment>
<dbReference type="AlphaFoldDB" id="A0A066XPY2"/>
<proteinExistence type="predicted"/>
<reference evidence="3" key="1">
    <citation type="journal article" date="2014" name="Genome Announc.">
        <title>Draft genome sequence of Colletotrichum sublineola, a destructive pathogen of cultivated sorghum.</title>
        <authorList>
            <person name="Baroncelli R."/>
            <person name="Sanz-Martin J.M."/>
            <person name="Rech G.E."/>
            <person name="Sukno S.A."/>
            <person name="Thon M.R."/>
        </authorList>
    </citation>
    <scope>NUCLEOTIDE SEQUENCE [LARGE SCALE GENOMIC DNA]</scope>
    <source>
        <strain evidence="3">TX430BB</strain>
    </source>
</reference>
<dbReference type="Proteomes" id="UP000027238">
    <property type="component" value="Unassembled WGS sequence"/>
</dbReference>
<evidence type="ECO:0000313" key="3">
    <source>
        <dbReference type="Proteomes" id="UP000027238"/>
    </source>
</evidence>
<keyword evidence="3" id="KW-1185">Reference proteome</keyword>